<dbReference type="GO" id="GO:0006979">
    <property type="term" value="P:response to oxidative stress"/>
    <property type="evidence" value="ECO:0007669"/>
    <property type="project" value="InterPro"/>
</dbReference>
<keyword evidence="7" id="KW-0732">Signal</keyword>
<dbReference type="STRING" id="6832.A0A553N8T4"/>
<protein>
    <recommendedName>
        <fullName evidence="4 9">Glutathione peroxidase</fullName>
    </recommendedName>
</protein>
<dbReference type="Gene3D" id="3.40.30.10">
    <property type="entry name" value="Glutaredoxin"/>
    <property type="match status" value="1"/>
</dbReference>
<evidence type="ECO:0000256" key="3">
    <source>
        <dbReference type="ARBA" id="ARBA00006926"/>
    </source>
</evidence>
<organism evidence="10 11">
    <name type="scientific">Tigriopus californicus</name>
    <name type="common">Marine copepod</name>
    <dbReference type="NCBI Taxonomy" id="6832"/>
    <lineage>
        <taxon>Eukaryota</taxon>
        <taxon>Metazoa</taxon>
        <taxon>Ecdysozoa</taxon>
        <taxon>Arthropoda</taxon>
        <taxon>Crustacea</taxon>
        <taxon>Multicrustacea</taxon>
        <taxon>Hexanauplia</taxon>
        <taxon>Copepoda</taxon>
        <taxon>Harpacticoida</taxon>
        <taxon>Harpacticidae</taxon>
        <taxon>Tigriopus</taxon>
    </lineage>
</organism>
<keyword evidence="8 9" id="KW-0560">Oxidoreductase</keyword>
<comment type="subcellular location">
    <subcellularLocation>
        <location evidence="2">Secreted</location>
    </subcellularLocation>
</comment>
<dbReference type="PROSITE" id="PS51355">
    <property type="entry name" value="GLUTATHIONE_PEROXID_3"/>
    <property type="match status" value="1"/>
</dbReference>
<dbReference type="GO" id="GO:0004602">
    <property type="term" value="F:glutathione peroxidase activity"/>
    <property type="evidence" value="ECO:0007669"/>
    <property type="project" value="UniProtKB-EC"/>
</dbReference>
<dbReference type="OMA" id="QENTRND"/>
<dbReference type="Proteomes" id="UP000318571">
    <property type="component" value="Chromosome 8"/>
</dbReference>
<dbReference type="Pfam" id="PF00255">
    <property type="entry name" value="GSHPx"/>
    <property type="match status" value="1"/>
</dbReference>
<evidence type="ECO:0000256" key="5">
    <source>
        <dbReference type="ARBA" id="ARBA00022525"/>
    </source>
</evidence>
<accession>A0A553N8T4</accession>
<dbReference type="InterPro" id="IPR036249">
    <property type="entry name" value="Thioredoxin-like_sf"/>
</dbReference>
<dbReference type="PRINTS" id="PR01011">
    <property type="entry name" value="GLUTPROXDASE"/>
</dbReference>
<proteinExistence type="inferred from homology"/>
<evidence type="ECO:0000313" key="11">
    <source>
        <dbReference type="Proteomes" id="UP000318571"/>
    </source>
</evidence>
<keyword evidence="6 9" id="KW-0575">Peroxidase</keyword>
<keyword evidence="11" id="KW-1185">Reference proteome</keyword>
<comment type="similarity">
    <text evidence="3 9">Belongs to the glutathione peroxidase family.</text>
</comment>
<reference evidence="10 11" key="1">
    <citation type="journal article" date="2018" name="Nat. Ecol. Evol.">
        <title>Genomic signatures of mitonuclear coevolution across populations of Tigriopus californicus.</title>
        <authorList>
            <person name="Barreto F.S."/>
            <person name="Watson E.T."/>
            <person name="Lima T.G."/>
            <person name="Willett C.S."/>
            <person name="Edmands S."/>
            <person name="Li W."/>
            <person name="Burton R.S."/>
        </authorList>
    </citation>
    <scope>NUCLEOTIDE SEQUENCE [LARGE SCALE GENOMIC DNA]</scope>
    <source>
        <strain evidence="10 11">San Diego</strain>
    </source>
</reference>
<evidence type="ECO:0000313" key="10">
    <source>
        <dbReference type="EMBL" id="TRY61854.1"/>
    </source>
</evidence>
<dbReference type="InterPro" id="IPR000889">
    <property type="entry name" value="Glutathione_peroxidase"/>
</dbReference>
<evidence type="ECO:0000256" key="2">
    <source>
        <dbReference type="ARBA" id="ARBA00004613"/>
    </source>
</evidence>
<dbReference type="SUPFAM" id="SSF52833">
    <property type="entry name" value="Thioredoxin-like"/>
    <property type="match status" value="1"/>
</dbReference>
<dbReference type="PIRSF" id="PIRSF000303">
    <property type="entry name" value="Glutathion_perox"/>
    <property type="match status" value="1"/>
</dbReference>
<evidence type="ECO:0000256" key="7">
    <source>
        <dbReference type="ARBA" id="ARBA00022729"/>
    </source>
</evidence>
<dbReference type="PANTHER" id="PTHR11592:SF88">
    <property type="entry name" value="GLUTATHIONE PEROXIDASE-RELATED"/>
    <property type="match status" value="1"/>
</dbReference>
<sequence>MASTTARRLASFYSFQAKKLDGKEAVLAFPSNQFGHQENSNGQEILNALRHVRPGNGFEPKCVLFDKIIINGEGEHPVFSWLKTALPMPFDDTESLMGDPKFIIWKPVKRSDVAWNFEKFLVSPGGEPVKRYSKGFETINIAKDIDSLLQSV</sequence>
<dbReference type="EMBL" id="VCGU01000459">
    <property type="protein sequence ID" value="TRY61854.1"/>
    <property type="molecule type" value="Genomic_DNA"/>
</dbReference>
<comment type="catalytic activity">
    <reaction evidence="1">
        <text>2 glutathione + H2O2 = glutathione disulfide + 2 H2O</text>
        <dbReference type="Rhea" id="RHEA:16833"/>
        <dbReference type="ChEBI" id="CHEBI:15377"/>
        <dbReference type="ChEBI" id="CHEBI:16240"/>
        <dbReference type="ChEBI" id="CHEBI:57925"/>
        <dbReference type="ChEBI" id="CHEBI:58297"/>
        <dbReference type="EC" id="1.11.1.9"/>
    </reaction>
</comment>
<evidence type="ECO:0000256" key="6">
    <source>
        <dbReference type="ARBA" id="ARBA00022559"/>
    </source>
</evidence>
<evidence type="ECO:0000256" key="1">
    <source>
        <dbReference type="ARBA" id="ARBA00000217"/>
    </source>
</evidence>
<comment type="caution">
    <text evidence="10">The sequence shown here is derived from an EMBL/GenBank/DDBJ whole genome shotgun (WGS) entry which is preliminary data.</text>
</comment>
<evidence type="ECO:0000256" key="8">
    <source>
        <dbReference type="ARBA" id="ARBA00023002"/>
    </source>
</evidence>
<evidence type="ECO:0000256" key="4">
    <source>
        <dbReference type="ARBA" id="ARBA00012310"/>
    </source>
</evidence>
<name>A0A553N8T4_TIGCA</name>
<keyword evidence="5" id="KW-0964">Secreted</keyword>
<dbReference type="InterPro" id="IPR029760">
    <property type="entry name" value="GPX_CS"/>
</dbReference>
<dbReference type="PROSITE" id="PS00763">
    <property type="entry name" value="GLUTATHIONE_PEROXID_2"/>
    <property type="match status" value="1"/>
</dbReference>
<dbReference type="GO" id="GO:0005576">
    <property type="term" value="C:extracellular region"/>
    <property type="evidence" value="ECO:0007669"/>
    <property type="project" value="UniProtKB-SubCell"/>
</dbReference>
<evidence type="ECO:0000256" key="9">
    <source>
        <dbReference type="RuleBase" id="RU000499"/>
    </source>
</evidence>
<gene>
    <name evidence="10" type="ORF">TCAL_11232</name>
</gene>
<dbReference type="AlphaFoldDB" id="A0A553N8T4"/>
<dbReference type="PANTHER" id="PTHR11592">
    <property type="entry name" value="GLUTATHIONE PEROXIDASE"/>
    <property type="match status" value="1"/>
</dbReference>